<dbReference type="RefSeq" id="XP_033585359.1">
    <property type="nucleotide sequence ID" value="XM_033734928.1"/>
</dbReference>
<feature type="compositionally biased region" description="Polar residues" evidence="2">
    <location>
        <begin position="732"/>
        <end position="751"/>
    </location>
</feature>
<feature type="region of interest" description="Disordered" evidence="2">
    <location>
        <begin position="579"/>
        <end position="751"/>
    </location>
</feature>
<feature type="compositionally biased region" description="Polar residues" evidence="2">
    <location>
        <begin position="40"/>
        <end position="68"/>
    </location>
</feature>
<feature type="region of interest" description="Disordered" evidence="2">
    <location>
        <begin position="40"/>
        <end position="121"/>
    </location>
</feature>
<feature type="region of interest" description="Disordered" evidence="2">
    <location>
        <begin position="389"/>
        <end position="420"/>
    </location>
</feature>
<sequence>MERQRPSMAATSGSKRKRQLDNTASFDYADSDAEFDVYAESTSNKRTRSQAPASDVSASEDNTFTQPRSIRRKKGSQNLSNLNLRHAAKIQTPSSGTLRGSKFQEGSLTDKPSDKPPTFFTRFSRTESRASAKVDTLMDDYHMGVESQDLRESLFSPTPHETGLAGQKKDDGKRFFQFGRQLANLHPVSLWKSIWNDTKEELVKEKMEEEERKARLKAEAEAKYAEMKEAGQFAVQRSDNSVDQAQVFELEACTPKDSGVVLNNIDVSADQERITSAVTVLRHPMEDPAPSNTSRFSRGLKDRFHLKKPSLSNLKHDLRRMRSDLALAGPRDPSSSVSPIKQDMDSSTLRKAASRADLRKQHKLSKRVSDLEFKLEAARMELHEALEEASPMPKLAGKHERFTPGTIKRPKFFPGKLPSLPSERILMAQQDIEVKDDGDPMPSAYDAEVRKATDHSLKQFLLEQSKAGEDEDTIRASHAREYPPRAASLFNLENDNIENQTPRDPSQVQEPATATELESNVNMSEADDNMEQKAITNGDNMDLNTTTTNDNAAPTETTKTIDYAALDAKLKALDANVKTARKIAQPKKRKTAEKDTVFKPAAGFESDDEDEWEKSTPKKKRKSTGKSELSPPNKRAARGSVVGNQGSPPNKKREAGPMKGNPAKSPPSSKLASKFSDDEADSDYENGMNAVQAEDAMPEDEVAQRNSTDSQAGLLDPVYEEEEETPAIPVVVNTNNEPSDATTKNTANIGTDATISDQDMITRAALAAKQHPGRQNKRSTSPLPPAATSNTTAVNTASIVEKEVVKVVPGANGVPDLPKPSVPAGLESLDEVEKAKVAGVERARAGVVVGKDEKFEWPDDVF</sequence>
<keyword evidence="4" id="KW-1185">Reference proteome</keyword>
<evidence type="ECO:0000256" key="1">
    <source>
        <dbReference type="SAM" id="Coils"/>
    </source>
</evidence>
<dbReference type="OrthoDB" id="5226996at2759"/>
<feature type="compositionally biased region" description="Basic residues" evidence="2">
    <location>
        <begin position="579"/>
        <end position="591"/>
    </location>
</feature>
<evidence type="ECO:0000313" key="3">
    <source>
        <dbReference type="EMBL" id="KAF2478789.1"/>
    </source>
</evidence>
<dbReference type="EMBL" id="MU001643">
    <property type="protein sequence ID" value="KAF2478789.1"/>
    <property type="molecule type" value="Genomic_DNA"/>
</dbReference>
<evidence type="ECO:0000256" key="2">
    <source>
        <dbReference type="SAM" id="MobiDB-lite"/>
    </source>
</evidence>
<dbReference type="GeneID" id="54475930"/>
<dbReference type="Proteomes" id="UP000799767">
    <property type="component" value="Unassembled WGS sequence"/>
</dbReference>
<feature type="compositionally biased region" description="Polar residues" evidence="2">
    <location>
        <begin position="496"/>
        <end position="523"/>
    </location>
</feature>
<feature type="region of interest" description="Disordered" evidence="2">
    <location>
        <begin position="1"/>
        <end position="26"/>
    </location>
</feature>
<keyword evidence="1" id="KW-0175">Coiled coil</keyword>
<proteinExistence type="predicted"/>
<gene>
    <name evidence="3" type="ORF">BDY17DRAFT_305844</name>
</gene>
<reference evidence="3" key="1">
    <citation type="journal article" date="2020" name="Stud. Mycol.">
        <title>101 Dothideomycetes genomes: a test case for predicting lifestyles and emergence of pathogens.</title>
        <authorList>
            <person name="Haridas S."/>
            <person name="Albert R."/>
            <person name="Binder M."/>
            <person name="Bloem J."/>
            <person name="Labutti K."/>
            <person name="Salamov A."/>
            <person name="Andreopoulos B."/>
            <person name="Baker S."/>
            <person name="Barry K."/>
            <person name="Bills G."/>
            <person name="Bluhm B."/>
            <person name="Cannon C."/>
            <person name="Castanera R."/>
            <person name="Culley D."/>
            <person name="Daum C."/>
            <person name="Ezra D."/>
            <person name="Gonzalez J."/>
            <person name="Henrissat B."/>
            <person name="Kuo A."/>
            <person name="Liang C."/>
            <person name="Lipzen A."/>
            <person name="Lutzoni F."/>
            <person name="Magnuson J."/>
            <person name="Mondo S."/>
            <person name="Nolan M."/>
            <person name="Ohm R."/>
            <person name="Pangilinan J."/>
            <person name="Park H.-J."/>
            <person name="Ramirez L."/>
            <person name="Alfaro M."/>
            <person name="Sun H."/>
            <person name="Tritt A."/>
            <person name="Yoshinaga Y."/>
            <person name="Zwiers L.-H."/>
            <person name="Turgeon B."/>
            <person name="Goodwin S."/>
            <person name="Spatafora J."/>
            <person name="Crous P."/>
            <person name="Grigoriev I."/>
        </authorList>
    </citation>
    <scope>NUCLEOTIDE SEQUENCE</scope>
    <source>
        <strain evidence="3">CBS 113389</strain>
    </source>
</reference>
<dbReference type="AlphaFoldDB" id="A0A6A6PFN3"/>
<feature type="coiled-coil region" evidence="1">
    <location>
        <begin position="199"/>
        <end position="230"/>
    </location>
</feature>
<evidence type="ECO:0000313" key="4">
    <source>
        <dbReference type="Proteomes" id="UP000799767"/>
    </source>
</evidence>
<feature type="compositionally biased region" description="Low complexity" evidence="2">
    <location>
        <begin position="662"/>
        <end position="674"/>
    </location>
</feature>
<feature type="compositionally biased region" description="Polar residues" evidence="2">
    <location>
        <begin position="333"/>
        <end position="349"/>
    </location>
</feature>
<accession>A0A6A6PFN3</accession>
<feature type="region of interest" description="Disordered" evidence="2">
    <location>
        <begin position="767"/>
        <end position="792"/>
    </location>
</feature>
<name>A0A6A6PFN3_9PEZI</name>
<protein>
    <submittedName>
        <fullName evidence="3">Uncharacterized protein</fullName>
    </submittedName>
</protein>
<organism evidence="3 4">
    <name type="scientific">Neohortaea acidophila</name>
    <dbReference type="NCBI Taxonomy" id="245834"/>
    <lineage>
        <taxon>Eukaryota</taxon>
        <taxon>Fungi</taxon>
        <taxon>Dikarya</taxon>
        <taxon>Ascomycota</taxon>
        <taxon>Pezizomycotina</taxon>
        <taxon>Dothideomycetes</taxon>
        <taxon>Dothideomycetidae</taxon>
        <taxon>Mycosphaerellales</taxon>
        <taxon>Teratosphaeriaceae</taxon>
        <taxon>Neohortaea</taxon>
    </lineage>
</organism>
<feature type="region of interest" description="Disordered" evidence="2">
    <location>
        <begin position="323"/>
        <end position="363"/>
    </location>
</feature>
<feature type="region of interest" description="Disordered" evidence="2">
    <location>
        <begin position="496"/>
        <end position="525"/>
    </location>
</feature>